<evidence type="ECO:0000313" key="9">
    <source>
        <dbReference type="Proteomes" id="UP000646484"/>
    </source>
</evidence>
<evidence type="ECO:0000256" key="1">
    <source>
        <dbReference type="ARBA" id="ARBA00004533"/>
    </source>
</evidence>
<keyword evidence="3" id="KW-0997">Cell inner membrane</keyword>
<dbReference type="InterPro" id="IPR004960">
    <property type="entry name" value="LipA_acyltrans"/>
</dbReference>
<evidence type="ECO:0000256" key="5">
    <source>
        <dbReference type="ARBA" id="ARBA00023136"/>
    </source>
</evidence>
<evidence type="ECO:0000256" key="2">
    <source>
        <dbReference type="ARBA" id="ARBA00022475"/>
    </source>
</evidence>
<name>A0ABR7D3U7_9BACT</name>
<gene>
    <name evidence="8" type="ORF">H8S64_16240</name>
</gene>
<organism evidence="8 9">
    <name type="scientific">Butyricimonas hominis</name>
    <dbReference type="NCBI Taxonomy" id="2763032"/>
    <lineage>
        <taxon>Bacteria</taxon>
        <taxon>Pseudomonadati</taxon>
        <taxon>Bacteroidota</taxon>
        <taxon>Bacteroidia</taxon>
        <taxon>Bacteroidales</taxon>
        <taxon>Odoribacteraceae</taxon>
        <taxon>Butyricimonas</taxon>
    </lineage>
</organism>
<feature type="transmembrane region" description="Helical" evidence="7">
    <location>
        <begin position="6"/>
        <end position="35"/>
    </location>
</feature>
<evidence type="ECO:0000256" key="3">
    <source>
        <dbReference type="ARBA" id="ARBA00022519"/>
    </source>
</evidence>
<dbReference type="Proteomes" id="UP000646484">
    <property type="component" value="Unassembled WGS sequence"/>
</dbReference>
<reference evidence="8 9" key="1">
    <citation type="submission" date="2020-08" db="EMBL/GenBank/DDBJ databases">
        <title>Genome public.</title>
        <authorList>
            <person name="Liu C."/>
            <person name="Sun Q."/>
        </authorList>
    </citation>
    <scope>NUCLEOTIDE SEQUENCE [LARGE SCALE GENOMIC DNA]</scope>
    <source>
        <strain evidence="8 9">NSJ-56</strain>
    </source>
</reference>
<keyword evidence="5 7" id="KW-0472">Membrane</keyword>
<dbReference type="EMBL" id="JACOOH010000007">
    <property type="protein sequence ID" value="MBC5622643.1"/>
    <property type="molecule type" value="Genomic_DNA"/>
</dbReference>
<keyword evidence="7" id="KW-1133">Transmembrane helix</keyword>
<dbReference type="CDD" id="cd07984">
    <property type="entry name" value="LPLAT_LABLAT-like"/>
    <property type="match status" value="1"/>
</dbReference>
<keyword evidence="4" id="KW-0808">Transferase</keyword>
<comment type="caution">
    <text evidence="8">The sequence shown here is derived from an EMBL/GenBank/DDBJ whole genome shotgun (WGS) entry which is preliminary data.</text>
</comment>
<dbReference type="PANTHER" id="PTHR30606">
    <property type="entry name" value="LIPID A BIOSYNTHESIS LAUROYL ACYLTRANSFERASE"/>
    <property type="match status" value="1"/>
</dbReference>
<keyword evidence="7" id="KW-0812">Transmembrane</keyword>
<keyword evidence="9" id="KW-1185">Reference proteome</keyword>
<proteinExistence type="predicted"/>
<dbReference type="Pfam" id="PF03279">
    <property type="entry name" value="Lip_A_acyltrans"/>
    <property type="match status" value="1"/>
</dbReference>
<sequence>MFSYILYGLVWLISFLPFRVLYIIADINYVLLYYVSRYRREVVRTNLCNSFPEKSLKEIVAIERKYYKHMADLSVELYKLWHMSEAAIRKRCVFRNTELPQKYFDEGRSVIGVLGHYGNWEWMSSYSLWENDADFLALYKPIRSKVTDRMMKAIRSKFGAVLVAKDDTLRVIARYRSEKKLFLAGFIGDQTPNVHNLNFWTRFLNQDTPVLLGTERIARKYNFPVVSVRMRKVKRGYYEVEFIDVCANPAGLEPGVLTEMHTRLLESFIREEPQYWLWSHKRWKHKKV</sequence>
<dbReference type="PANTHER" id="PTHR30606:SF10">
    <property type="entry name" value="PHOSPHATIDYLINOSITOL MANNOSIDE ACYLTRANSFERASE"/>
    <property type="match status" value="1"/>
</dbReference>
<protein>
    <submittedName>
        <fullName evidence="8">Lysophospholipid acyltransferase family protein</fullName>
    </submittedName>
</protein>
<comment type="subcellular location">
    <subcellularLocation>
        <location evidence="1">Cell inner membrane</location>
    </subcellularLocation>
</comment>
<keyword evidence="2" id="KW-1003">Cell membrane</keyword>
<dbReference type="GO" id="GO:0016746">
    <property type="term" value="F:acyltransferase activity"/>
    <property type="evidence" value="ECO:0007669"/>
    <property type="project" value="UniProtKB-KW"/>
</dbReference>
<keyword evidence="6 8" id="KW-0012">Acyltransferase</keyword>
<evidence type="ECO:0000256" key="6">
    <source>
        <dbReference type="ARBA" id="ARBA00023315"/>
    </source>
</evidence>
<accession>A0ABR7D3U7</accession>
<evidence type="ECO:0000313" key="8">
    <source>
        <dbReference type="EMBL" id="MBC5622643.1"/>
    </source>
</evidence>
<evidence type="ECO:0000256" key="7">
    <source>
        <dbReference type="SAM" id="Phobius"/>
    </source>
</evidence>
<dbReference type="RefSeq" id="WP_186977440.1">
    <property type="nucleotide sequence ID" value="NZ_JACOOH010000007.1"/>
</dbReference>
<evidence type="ECO:0000256" key="4">
    <source>
        <dbReference type="ARBA" id="ARBA00022679"/>
    </source>
</evidence>